<dbReference type="SUPFAM" id="SSF56235">
    <property type="entry name" value="N-terminal nucleophile aminohydrolases (Ntn hydrolases)"/>
    <property type="match status" value="1"/>
</dbReference>
<comment type="function">
    <text evidence="3">Cleaves the gamma-glutamyl peptide bond of glutathione and glutathione conjugates.</text>
</comment>
<keyword evidence="5" id="KW-0472">Membrane</keyword>
<comment type="catalytic activity">
    <reaction evidence="3">
        <text>glutathione + H2O = L-cysteinylglycine + L-glutamate</text>
        <dbReference type="Rhea" id="RHEA:28807"/>
        <dbReference type="ChEBI" id="CHEBI:15377"/>
        <dbReference type="ChEBI" id="CHEBI:29985"/>
        <dbReference type="ChEBI" id="CHEBI:57925"/>
        <dbReference type="ChEBI" id="CHEBI:61694"/>
        <dbReference type="EC" id="3.4.19.13"/>
    </reaction>
</comment>
<dbReference type="Proteomes" id="UP001314263">
    <property type="component" value="Unassembled WGS sequence"/>
</dbReference>
<accession>A0AAV1HTM6</accession>
<feature type="binding site" evidence="2">
    <location>
        <begin position="568"/>
        <end position="569"/>
    </location>
    <ligand>
        <name>L-glutamate</name>
        <dbReference type="ChEBI" id="CHEBI:29985"/>
    </ligand>
</feature>
<dbReference type="GO" id="GO:0103068">
    <property type="term" value="F:leukotriene C4 gamma-glutamyl transferase activity"/>
    <property type="evidence" value="ECO:0007669"/>
    <property type="project" value="UniProtKB-EC"/>
</dbReference>
<dbReference type="PANTHER" id="PTHR11686:SF9">
    <property type="entry name" value="RE13973P"/>
    <property type="match status" value="1"/>
</dbReference>
<dbReference type="GO" id="GO:0005886">
    <property type="term" value="C:plasma membrane"/>
    <property type="evidence" value="ECO:0007669"/>
    <property type="project" value="TreeGrafter"/>
</dbReference>
<dbReference type="InterPro" id="IPR000101">
    <property type="entry name" value="GGT_peptidase"/>
</dbReference>
<feature type="compositionally biased region" description="Polar residues" evidence="4">
    <location>
        <begin position="1"/>
        <end position="11"/>
    </location>
</feature>
<dbReference type="InterPro" id="IPR043137">
    <property type="entry name" value="GGT_ssub_C"/>
</dbReference>
<dbReference type="PRINTS" id="PR01210">
    <property type="entry name" value="GGTRANSPTASE"/>
</dbReference>
<evidence type="ECO:0000256" key="1">
    <source>
        <dbReference type="PIRSR" id="PIRSR600101-1"/>
    </source>
</evidence>
<dbReference type="Pfam" id="PF01019">
    <property type="entry name" value="G_glu_transpept"/>
    <property type="match status" value="1"/>
</dbReference>
<dbReference type="Gene3D" id="3.60.20.40">
    <property type="match status" value="1"/>
</dbReference>
<dbReference type="InterPro" id="IPR043138">
    <property type="entry name" value="GGT_lsub"/>
</dbReference>
<feature type="binding site" evidence="2">
    <location>
        <begin position="516"/>
        <end position="518"/>
    </location>
    <ligand>
        <name>L-glutamate</name>
        <dbReference type="ChEBI" id="CHEBI:29985"/>
    </ligand>
</feature>
<dbReference type="EC" id="2.3.2.2" evidence="3"/>
<feature type="transmembrane region" description="Helical" evidence="5">
    <location>
        <begin position="82"/>
        <end position="103"/>
    </location>
</feature>
<feature type="region of interest" description="Disordered" evidence="4">
    <location>
        <begin position="1"/>
        <end position="59"/>
    </location>
</feature>
<reference evidence="6 7" key="1">
    <citation type="submission" date="2023-10" db="EMBL/GenBank/DDBJ databases">
        <authorList>
            <person name="Maclean D."/>
            <person name="Macfadyen A."/>
        </authorList>
    </citation>
    <scope>NUCLEOTIDE SEQUENCE [LARGE SCALE GENOMIC DNA]</scope>
</reference>
<comment type="catalytic activity">
    <reaction evidence="3">
        <text>an S-substituted glutathione + H2O = an S-substituted L-cysteinylglycine + L-glutamate</text>
        <dbReference type="Rhea" id="RHEA:59468"/>
        <dbReference type="ChEBI" id="CHEBI:15377"/>
        <dbReference type="ChEBI" id="CHEBI:29985"/>
        <dbReference type="ChEBI" id="CHEBI:90779"/>
        <dbReference type="ChEBI" id="CHEBI:143103"/>
        <dbReference type="EC" id="3.4.19.13"/>
    </reaction>
</comment>
<name>A0AAV1HTM6_9CHLO</name>
<comment type="caution">
    <text evidence="6">The sequence shown here is derived from an EMBL/GenBank/DDBJ whole genome shotgun (WGS) entry which is preliminary data.</text>
</comment>
<feature type="active site" description="Nucleophile" evidence="1">
    <location>
        <position position="498"/>
    </location>
</feature>
<evidence type="ECO:0000313" key="7">
    <source>
        <dbReference type="Proteomes" id="UP001314263"/>
    </source>
</evidence>
<feature type="compositionally biased region" description="Polar residues" evidence="4">
    <location>
        <begin position="50"/>
        <end position="59"/>
    </location>
</feature>
<evidence type="ECO:0000313" key="6">
    <source>
        <dbReference type="EMBL" id="CAK0743006.1"/>
    </source>
</evidence>
<dbReference type="Gene3D" id="1.10.246.130">
    <property type="match status" value="1"/>
</dbReference>
<dbReference type="PANTHER" id="PTHR11686">
    <property type="entry name" value="GAMMA GLUTAMYL TRANSPEPTIDASE"/>
    <property type="match status" value="1"/>
</dbReference>
<comment type="pathway">
    <text evidence="3">Sulfur metabolism; glutathione metabolism.</text>
</comment>
<dbReference type="InterPro" id="IPR029055">
    <property type="entry name" value="Ntn_hydrolases_N"/>
</dbReference>
<evidence type="ECO:0000256" key="5">
    <source>
        <dbReference type="SAM" id="Phobius"/>
    </source>
</evidence>
<sequence>MSGAQTRTLPNGISKGRTPRQGKADEEARIELVDARQPSSSHEIDRESHSQNPSHQSSVLRDALSKRRWSCFNCLAYQPHPICNFLVMGLALSTLVFVLLYAVEKHDAGKWPSWTPFQEANAASNPADVSFSPEGMKVLADRGNAVDSAVATALCQGVLNPMASGLGGGGFMVIQTAQGETKVIDAREVAPAAASEHMFAGNKNASLDGGLAVAVPLELKGMWMAHQRYGQAPWATLASPAASLARNGFPAHPYLVNALNESSVMTKLVRQPGFRDAFYKSDGKGSWRVPSVNESCCIRTNLADLLDAIGAQGPDALYLQHADDLAAEIKAAGGIVTAQDLRDAAPLLKEPLTIQARGLRMLVPPPPSGGAAALAGFQMIAAFQAPMAFAGFHGSTDASQLVQPPLAFSGRSRTHRLVEVIKNAFAMRSNLGDPGVCGVGQQPGSGLCFQDMENLTSAMLSPGYADSLKSKILDNQTEPYQDYGGEWHIQAPTGDHGTSHLSVVDSKRNAVSFTTTINTAFGSKILSPSTGIILNNQMDDFSTPDQTNTYGLPPSQSNFIRPFKKPQSSMSPIIITSTDGRLRAALGASGGPRIISSMIQTLFRLIELGDDLLTAIALPRVHDQVVPNSTFVEHWTAGKATFFFPEDEIQALEEKGHRVETSSWGAVVQGILVDPSDGYLTGVSDPRKDGAPSGY</sequence>
<evidence type="ECO:0000256" key="4">
    <source>
        <dbReference type="SAM" id="MobiDB-lite"/>
    </source>
</evidence>
<dbReference type="GO" id="GO:0006751">
    <property type="term" value="P:glutathione catabolic process"/>
    <property type="evidence" value="ECO:0007669"/>
    <property type="project" value="UniProtKB-UniRule"/>
</dbReference>
<dbReference type="GO" id="GO:0036374">
    <property type="term" value="F:glutathione hydrolase activity"/>
    <property type="evidence" value="ECO:0007669"/>
    <property type="project" value="UniProtKB-UniRule"/>
</dbReference>
<keyword evidence="5" id="KW-0812">Transmembrane</keyword>
<keyword evidence="3" id="KW-0012">Acyltransferase</keyword>
<dbReference type="AlphaFoldDB" id="A0AAV1HTM6"/>
<organism evidence="6 7">
    <name type="scientific">Coccomyxa viridis</name>
    <dbReference type="NCBI Taxonomy" id="1274662"/>
    <lineage>
        <taxon>Eukaryota</taxon>
        <taxon>Viridiplantae</taxon>
        <taxon>Chlorophyta</taxon>
        <taxon>core chlorophytes</taxon>
        <taxon>Trebouxiophyceae</taxon>
        <taxon>Trebouxiophyceae incertae sedis</taxon>
        <taxon>Coccomyxaceae</taxon>
        <taxon>Coccomyxa</taxon>
    </lineage>
</organism>
<keyword evidence="7" id="KW-1185">Reference proteome</keyword>
<dbReference type="EC" id="3.4.19.13" evidence="3"/>
<feature type="binding site" evidence="2">
    <location>
        <position position="591"/>
    </location>
    <ligand>
        <name>L-glutamate</name>
        <dbReference type="ChEBI" id="CHEBI:29985"/>
    </ligand>
</feature>
<keyword evidence="3" id="KW-0808">Transferase</keyword>
<evidence type="ECO:0000256" key="2">
    <source>
        <dbReference type="PIRSR" id="PIRSR600101-2"/>
    </source>
</evidence>
<dbReference type="EMBL" id="CAUYUE010000002">
    <property type="protein sequence ID" value="CAK0743006.1"/>
    <property type="molecule type" value="Genomic_DNA"/>
</dbReference>
<feature type="compositionally biased region" description="Basic and acidic residues" evidence="4">
    <location>
        <begin position="22"/>
        <end position="34"/>
    </location>
</feature>
<feature type="binding site" evidence="2">
    <location>
        <position position="540"/>
    </location>
    <ligand>
        <name>L-glutamate</name>
        <dbReference type="ChEBI" id="CHEBI:29985"/>
    </ligand>
</feature>
<dbReference type="FunFam" id="3.60.20.40:FF:000001">
    <property type="entry name" value="Gamma-glutamyltranspeptidase 1"/>
    <property type="match status" value="1"/>
</dbReference>
<evidence type="ECO:0000256" key="3">
    <source>
        <dbReference type="RuleBase" id="RU368068"/>
    </source>
</evidence>
<gene>
    <name evidence="6" type="ORF">CVIRNUC_001437</name>
</gene>
<feature type="binding site" evidence="2">
    <location>
        <position position="187"/>
    </location>
    <ligand>
        <name>L-glutamate</name>
        <dbReference type="ChEBI" id="CHEBI:29985"/>
    </ligand>
</feature>
<proteinExistence type="predicted"/>
<keyword evidence="3" id="KW-0378">Hydrolase</keyword>
<keyword evidence="5" id="KW-1133">Transmembrane helix</keyword>
<comment type="catalytic activity">
    <reaction evidence="3">
        <text>an N-terminal (5-L-glutamyl)-[peptide] + an alpha-amino acid = 5-L-glutamyl amino acid + an N-terminal L-alpha-aminoacyl-[peptide]</text>
        <dbReference type="Rhea" id="RHEA:23904"/>
        <dbReference type="Rhea" id="RHEA-COMP:9780"/>
        <dbReference type="Rhea" id="RHEA-COMP:9795"/>
        <dbReference type="ChEBI" id="CHEBI:77644"/>
        <dbReference type="ChEBI" id="CHEBI:78597"/>
        <dbReference type="ChEBI" id="CHEBI:78599"/>
        <dbReference type="ChEBI" id="CHEBI:78608"/>
        <dbReference type="EC" id="2.3.2.2"/>
    </reaction>
</comment>
<protein>
    <recommendedName>
        <fullName evidence="3">Glutathione hydrolase</fullName>
        <ecNumber evidence="3">2.3.2.2</ecNumber>
        <ecNumber evidence="3">3.4.19.13</ecNumber>
    </recommendedName>
    <alternativeName>
        <fullName evidence="3">Gamma-glutamyltransferase</fullName>
    </alternativeName>
    <alternativeName>
        <fullName evidence="3">Gamma-glutamyltranspeptidase</fullName>
    </alternativeName>
</protein>